<proteinExistence type="inferred from homology"/>
<evidence type="ECO:0000259" key="15">
    <source>
        <dbReference type="PROSITE" id="PS51828"/>
    </source>
</evidence>
<dbReference type="InterPro" id="IPR023561">
    <property type="entry name" value="Carbonic_anhydrase_a-class"/>
</dbReference>
<sequence>MLPDTLNVRFFSLGLSLECILLCSYPNKMINYQVTSQNHLLLVPVQLKQIDGILDEVHWGDSYPACTGKRQSPIDIQRKKVQYNSQLLPFELSGFDGLQQGQFLVTNNGHSVQIDLPPTMSIVKGLPNKYTATQMHLHWGGMDMEASGSEHTVDGMRYLAELHIVLYNSDKYVSFDEARDKPDGLAVLAFFYEDGHFENTYYSDFLSLLGKIQYADQTTTMTSINVRAMLPENLSHFYRYHGSLTTPPCFESITWTVFDTPITLSYNQIRILENALLDWENKTLRNDYRHAQPLNERVVQSSFLPRLGQGAFCRQEEIEAKLVKIEGLIRDLGQEMQKGTEMDAASACVKSIAPLALHFSSKNTDSYAQVHVLHGMMLSAFTICAHAKTRHEGVQTILSYSGPNYDNELVLSAGREVGLWIGGHFISFALNWWAVEWTHYCITWASHSGGAELWINGVVGPEKYIRRGHVIRSGGTFIIGKDQDGLLGFSEIDSFVGHLSDINIWDYVLSATDIRELMKCRGFGSRGNVIAWGVNKMSLFGGVGVEQDTRCA</sequence>
<dbReference type="GO" id="GO:0005615">
    <property type="term" value="C:extracellular space"/>
    <property type="evidence" value="ECO:0007669"/>
    <property type="project" value="TreeGrafter"/>
</dbReference>
<evidence type="ECO:0000256" key="8">
    <source>
        <dbReference type="ARBA" id="ARBA00023180"/>
    </source>
</evidence>
<dbReference type="PANTHER" id="PTHR18952">
    <property type="entry name" value="CARBONIC ANHYDRASE"/>
    <property type="match status" value="1"/>
</dbReference>
<organism evidence="16 17">
    <name type="scientific">Polypterus senegalus</name>
    <name type="common">Senegal bichir</name>
    <dbReference type="NCBI Taxonomy" id="55291"/>
    <lineage>
        <taxon>Eukaryota</taxon>
        <taxon>Metazoa</taxon>
        <taxon>Chordata</taxon>
        <taxon>Craniata</taxon>
        <taxon>Vertebrata</taxon>
        <taxon>Euteleostomi</taxon>
        <taxon>Actinopterygii</taxon>
        <taxon>Polypteriformes</taxon>
        <taxon>Polypteridae</taxon>
        <taxon>Polypterus</taxon>
    </lineage>
</organism>
<evidence type="ECO:0000256" key="11">
    <source>
        <dbReference type="ARBA" id="ARBA00048348"/>
    </source>
</evidence>
<dbReference type="SUPFAM" id="SSF49899">
    <property type="entry name" value="Concanavalin A-like lectins/glucanases"/>
    <property type="match status" value="1"/>
</dbReference>
<keyword evidence="7" id="KW-1015">Disulfide bond</keyword>
<dbReference type="PROSITE" id="PS51144">
    <property type="entry name" value="ALPHA_CA_2"/>
    <property type="match status" value="1"/>
</dbReference>
<dbReference type="Proteomes" id="UP000886611">
    <property type="component" value="Unassembled WGS sequence"/>
</dbReference>
<comment type="catalytic activity">
    <reaction evidence="11 13">
        <text>hydrogencarbonate + H(+) = CO2 + H2O</text>
        <dbReference type="Rhea" id="RHEA:10748"/>
        <dbReference type="ChEBI" id="CHEBI:15377"/>
        <dbReference type="ChEBI" id="CHEBI:15378"/>
        <dbReference type="ChEBI" id="CHEBI:16526"/>
        <dbReference type="ChEBI" id="CHEBI:17544"/>
        <dbReference type="EC" id="4.2.1.1"/>
    </reaction>
</comment>
<feature type="domain" description="Alpha-carbonic anhydrase" evidence="14">
    <location>
        <begin position="46"/>
        <end position="303"/>
    </location>
</feature>
<dbReference type="PANTHER" id="PTHR18952:SF110">
    <property type="entry name" value="CARBONIC ANHYDRASE 6"/>
    <property type="match status" value="1"/>
</dbReference>
<comment type="cofactor">
    <cofactor evidence="1 13">
        <name>Zn(2+)</name>
        <dbReference type="ChEBI" id="CHEBI:29105"/>
    </cofactor>
</comment>
<protein>
    <recommendedName>
        <fullName evidence="13">Carbonic anhydrase</fullName>
        <ecNumber evidence="13">4.2.1.1</ecNumber>
    </recommendedName>
</protein>
<name>A0A8X8BMB1_POLSE</name>
<gene>
    <name evidence="16" type="primary">Ca6</name>
    <name evidence="16" type="ORF">GTO96_0018921</name>
</gene>
<evidence type="ECO:0000256" key="4">
    <source>
        <dbReference type="ARBA" id="ARBA00022525"/>
    </source>
</evidence>
<dbReference type="GO" id="GO:0004089">
    <property type="term" value="F:carbonate dehydratase activity"/>
    <property type="evidence" value="ECO:0007669"/>
    <property type="project" value="UniProtKB-UniRule"/>
</dbReference>
<dbReference type="CDD" id="cd03123">
    <property type="entry name" value="alpha_CA_VI_IX_XII_XIV"/>
    <property type="match status" value="1"/>
</dbReference>
<dbReference type="SMART" id="SM01057">
    <property type="entry name" value="Carb_anhydrase"/>
    <property type="match status" value="1"/>
</dbReference>
<reference evidence="16 17" key="1">
    <citation type="journal article" date="2021" name="Cell">
        <title>Tracing the genetic footprints of vertebrate landing in non-teleost ray-finned fishes.</title>
        <authorList>
            <person name="Bi X."/>
            <person name="Wang K."/>
            <person name="Yang L."/>
            <person name="Pan H."/>
            <person name="Jiang H."/>
            <person name="Wei Q."/>
            <person name="Fang M."/>
            <person name="Yu H."/>
            <person name="Zhu C."/>
            <person name="Cai Y."/>
            <person name="He Y."/>
            <person name="Gan X."/>
            <person name="Zeng H."/>
            <person name="Yu D."/>
            <person name="Zhu Y."/>
            <person name="Jiang H."/>
            <person name="Qiu Q."/>
            <person name="Yang H."/>
            <person name="Zhang Y.E."/>
            <person name="Wang W."/>
            <person name="Zhu M."/>
            <person name="He S."/>
            <person name="Zhang G."/>
        </authorList>
    </citation>
    <scope>NUCLEOTIDE SEQUENCE [LARGE SCALE GENOMIC DNA]</scope>
    <source>
        <strain evidence="16">Bchr_013</strain>
    </source>
</reference>
<comment type="caution">
    <text evidence="16">The sequence shown here is derived from an EMBL/GenBank/DDBJ whole genome shotgun (WGS) entry which is preliminary data.</text>
</comment>
<keyword evidence="8" id="KW-0325">Glycoprotein</keyword>
<dbReference type="InterPro" id="IPR030476">
    <property type="entry name" value="Pentaxin_CS"/>
</dbReference>
<evidence type="ECO:0000256" key="6">
    <source>
        <dbReference type="ARBA" id="ARBA00022833"/>
    </source>
</evidence>
<dbReference type="InterPro" id="IPR036398">
    <property type="entry name" value="CA_dom_sf"/>
</dbReference>
<keyword evidence="17" id="KW-1185">Reference proteome</keyword>
<dbReference type="EMBL" id="JAATIS010005477">
    <property type="protein sequence ID" value="KAG2459286.1"/>
    <property type="molecule type" value="Genomic_DNA"/>
</dbReference>
<feature type="non-terminal residue" evidence="16">
    <location>
        <position position="1"/>
    </location>
</feature>
<comment type="subcellular location">
    <subcellularLocation>
        <location evidence="2">Secreted</location>
    </subcellularLocation>
</comment>
<feature type="signal peptide" evidence="13">
    <location>
        <begin position="1"/>
        <end position="16"/>
    </location>
</feature>
<comment type="caution">
    <text evidence="12">Lacks conserved residue(s) required for the propagation of feature annotation.</text>
</comment>
<feature type="non-terminal residue" evidence="16">
    <location>
        <position position="552"/>
    </location>
</feature>
<dbReference type="InterPro" id="IPR013320">
    <property type="entry name" value="ConA-like_dom_sf"/>
</dbReference>
<dbReference type="InterPro" id="IPR018338">
    <property type="entry name" value="Carbonic_anhydrase_a-class_CS"/>
</dbReference>
<dbReference type="Gene3D" id="2.60.120.200">
    <property type="match status" value="1"/>
</dbReference>
<dbReference type="SMART" id="SM00159">
    <property type="entry name" value="PTX"/>
    <property type="match status" value="1"/>
</dbReference>
<feature type="chain" id="PRO_5036514907" description="Carbonic anhydrase" evidence="13">
    <location>
        <begin position="17"/>
        <end position="552"/>
    </location>
</feature>
<feature type="domain" description="Pentraxin (PTX)" evidence="15">
    <location>
        <begin position="353"/>
        <end position="551"/>
    </location>
</feature>
<dbReference type="PROSITE" id="PS51828">
    <property type="entry name" value="PTX_2"/>
    <property type="match status" value="1"/>
</dbReference>
<evidence type="ECO:0000313" key="17">
    <source>
        <dbReference type="Proteomes" id="UP000886611"/>
    </source>
</evidence>
<keyword evidence="5 13" id="KW-0479">Metal-binding</keyword>
<evidence type="ECO:0000256" key="10">
    <source>
        <dbReference type="ARBA" id="ARBA00025355"/>
    </source>
</evidence>
<dbReference type="InterPro" id="IPR001148">
    <property type="entry name" value="CA_dom"/>
</dbReference>
<keyword evidence="4" id="KW-0964">Secreted</keyword>
<evidence type="ECO:0000313" key="16">
    <source>
        <dbReference type="EMBL" id="KAG2459286.1"/>
    </source>
</evidence>
<dbReference type="GO" id="GO:0008270">
    <property type="term" value="F:zinc ion binding"/>
    <property type="evidence" value="ECO:0007669"/>
    <property type="project" value="UniProtKB-UniRule"/>
</dbReference>
<keyword evidence="6 13" id="KW-0862">Zinc</keyword>
<dbReference type="Pfam" id="PF00194">
    <property type="entry name" value="Carb_anhydrase"/>
    <property type="match status" value="1"/>
</dbReference>
<evidence type="ECO:0000256" key="9">
    <source>
        <dbReference type="ARBA" id="ARBA00023239"/>
    </source>
</evidence>
<dbReference type="Gene3D" id="3.10.200.10">
    <property type="entry name" value="Alpha carbonic anhydrase"/>
    <property type="match status" value="1"/>
</dbReference>
<evidence type="ECO:0000256" key="5">
    <source>
        <dbReference type="ARBA" id="ARBA00022723"/>
    </source>
</evidence>
<dbReference type="AlphaFoldDB" id="A0A8X8BMB1"/>
<evidence type="ECO:0000256" key="3">
    <source>
        <dbReference type="ARBA" id="ARBA00010718"/>
    </source>
</evidence>
<comment type="function">
    <text evidence="10">Reversible hydration of carbon dioxide. Its role in saliva is unknown.</text>
</comment>
<evidence type="ECO:0000256" key="2">
    <source>
        <dbReference type="ARBA" id="ARBA00004613"/>
    </source>
</evidence>
<comment type="similarity">
    <text evidence="3 13">Belongs to the alpha-carbonic anhydrase family.</text>
</comment>
<dbReference type="PROSITE" id="PS00162">
    <property type="entry name" value="ALPHA_CA_1"/>
    <property type="match status" value="1"/>
</dbReference>
<keyword evidence="9 13" id="KW-0456">Lyase</keyword>
<evidence type="ECO:0000256" key="1">
    <source>
        <dbReference type="ARBA" id="ARBA00001947"/>
    </source>
</evidence>
<dbReference type="InterPro" id="IPR001759">
    <property type="entry name" value="PTX_dom"/>
</dbReference>
<accession>A0A8X8BMB1</accession>
<dbReference type="EC" id="4.2.1.1" evidence="13"/>
<dbReference type="Pfam" id="PF00354">
    <property type="entry name" value="Pentaxin"/>
    <property type="match status" value="1"/>
</dbReference>
<evidence type="ECO:0000259" key="14">
    <source>
        <dbReference type="PROSITE" id="PS51144"/>
    </source>
</evidence>
<evidence type="ECO:0000256" key="13">
    <source>
        <dbReference type="RuleBase" id="RU367011"/>
    </source>
</evidence>
<dbReference type="PRINTS" id="PR00895">
    <property type="entry name" value="PENTAXIN"/>
</dbReference>
<evidence type="ECO:0000256" key="12">
    <source>
        <dbReference type="PROSITE-ProRule" id="PRU01172"/>
    </source>
</evidence>
<keyword evidence="13" id="KW-0732">Signal</keyword>
<dbReference type="PROSITE" id="PS00289">
    <property type="entry name" value="PTX_1"/>
    <property type="match status" value="1"/>
</dbReference>
<evidence type="ECO:0000256" key="7">
    <source>
        <dbReference type="ARBA" id="ARBA00023157"/>
    </source>
</evidence>
<dbReference type="SUPFAM" id="SSF51069">
    <property type="entry name" value="Carbonic anhydrase"/>
    <property type="match status" value="1"/>
</dbReference>
<dbReference type="FunFam" id="3.10.200.10:FF:000003">
    <property type="entry name" value="Carbonic anhydrase 12"/>
    <property type="match status" value="1"/>
</dbReference>